<reference evidence="1" key="2">
    <citation type="journal article" date="2025" name="Int. J. Syst. Evol. Microbiol.">
        <title>Dentiradicibacter hellwigii gen. nov., sp. nov., isolated from a secondary infected root canal in the human oral cavity.</title>
        <authorList>
            <person name="Bartsch S."/>
            <person name="Wittmer A."/>
            <person name="Weber A.K."/>
            <person name="Neumann-Schaal M."/>
            <person name="Wolf J."/>
            <person name="Gronow S."/>
            <person name="Turnbull J.D."/>
            <person name="Tennert C."/>
            <person name="Hacker G."/>
            <person name="Cieplik F."/>
            <person name="Al-Ahmad A."/>
        </authorList>
    </citation>
    <scope>NUCLEOTIDE SEQUENCE</scope>
    <source>
        <strain evidence="1">Wk13</strain>
    </source>
</reference>
<dbReference type="EMBL" id="JBEUWX010000001">
    <property type="protein sequence ID" value="MFA9948751.1"/>
    <property type="molecule type" value="Genomic_DNA"/>
</dbReference>
<accession>A0ABV4UBE9</accession>
<evidence type="ECO:0000313" key="1">
    <source>
        <dbReference type="EMBL" id="MFA9948751.1"/>
    </source>
</evidence>
<comment type="caution">
    <text evidence="1">The sequence shown here is derived from an EMBL/GenBank/DDBJ whole genome shotgun (WGS) entry which is preliminary data.</text>
</comment>
<name>A0ABV4UBE9_9RHOO</name>
<evidence type="ECO:0000313" key="4">
    <source>
        <dbReference type="Proteomes" id="UP001574673"/>
    </source>
</evidence>
<gene>
    <name evidence="1" type="ORF">ABCS64_00155</name>
    <name evidence="2" type="ORF">ABCS64_02090</name>
    <name evidence="3" type="ORF">ABCS64_12470</name>
</gene>
<evidence type="ECO:0000313" key="2">
    <source>
        <dbReference type="EMBL" id="MFA9949129.1"/>
    </source>
</evidence>
<dbReference type="EMBL" id="JBEUWX010000001">
    <property type="protein sequence ID" value="MFA9949129.1"/>
    <property type="molecule type" value="Genomic_DNA"/>
</dbReference>
<evidence type="ECO:0000313" key="3">
    <source>
        <dbReference type="EMBL" id="MFA9951127.1"/>
    </source>
</evidence>
<keyword evidence="4" id="KW-1185">Reference proteome</keyword>
<protein>
    <recommendedName>
        <fullName evidence="5">PASTA domain-containing protein</fullName>
    </recommendedName>
</protein>
<proteinExistence type="predicted"/>
<evidence type="ECO:0008006" key="5">
    <source>
        <dbReference type="Google" id="ProtNLM"/>
    </source>
</evidence>
<sequence length="80" mass="8988">MSSITHIADVRRTPRVLNDGYIWRLREANEAVRQLRAMGCHIQHVAVGQANLPSEIVVDHNPHRRLIGCESVHVTCGGRL</sequence>
<dbReference type="Proteomes" id="UP001574673">
    <property type="component" value="Unassembled WGS sequence"/>
</dbReference>
<dbReference type="RefSeq" id="WP_418889925.1">
    <property type="nucleotide sequence ID" value="NZ_JBEUWX010000001.1"/>
</dbReference>
<dbReference type="EMBL" id="JBEUWX010000003">
    <property type="protein sequence ID" value="MFA9951127.1"/>
    <property type="molecule type" value="Genomic_DNA"/>
</dbReference>
<reference evidence="4" key="1">
    <citation type="submission" date="2024-06" db="EMBL/GenBank/DDBJ databases">
        <title>Radixoralia hellwigii gen. nov., sp nov., isolated from a root canal in the human oral cavity.</title>
        <authorList>
            <person name="Bartsch S."/>
            <person name="Wittmer A."/>
            <person name="Schulz A.-K."/>
            <person name="Neumann-Schaal M."/>
            <person name="Wolf J."/>
            <person name="Gronow S."/>
            <person name="Tennert C."/>
            <person name="Haecker G."/>
            <person name="Cieplik F."/>
            <person name="Al-Ahmad A."/>
        </authorList>
    </citation>
    <scope>NUCLEOTIDE SEQUENCE [LARGE SCALE GENOMIC DNA]</scope>
    <source>
        <strain evidence="4">Wk13</strain>
    </source>
</reference>
<organism evidence="1 4">
    <name type="scientific">Dentiradicibacter hellwigii</name>
    <dbReference type="NCBI Taxonomy" id="3149053"/>
    <lineage>
        <taxon>Bacteria</taxon>
        <taxon>Pseudomonadati</taxon>
        <taxon>Pseudomonadota</taxon>
        <taxon>Betaproteobacteria</taxon>
        <taxon>Rhodocyclales</taxon>
        <taxon>Rhodocyclaceae</taxon>
        <taxon>Dentiradicibacter</taxon>
    </lineage>
</organism>